<comment type="caution">
    <text evidence="1">The sequence shown here is derived from an EMBL/GenBank/DDBJ whole genome shotgun (WGS) entry which is preliminary data.</text>
</comment>
<dbReference type="AlphaFoldDB" id="X0XRU2"/>
<accession>X0XRU2</accession>
<proteinExistence type="predicted"/>
<feature type="non-terminal residue" evidence="1">
    <location>
        <position position="1"/>
    </location>
</feature>
<organism evidence="1">
    <name type="scientific">marine sediment metagenome</name>
    <dbReference type="NCBI Taxonomy" id="412755"/>
    <lineage>
        <taxon>unclassified sequences</taxon>
        <taxon>metagenomes</taxon>
        <taxon>ecological metagenomes</taxon>
    </lineage>
</organism>
<feature type="non-terminal residue" evidence="1">
    <location>
        <position position="263"/>
    </location>
</feature>
<sequence length="263" mass="29541">VDQTHAEMKVRFSWAESIAESIIVGAVETIKETSSPSDKSCVLAFTSGTSLETPVRVEFSQPRERSVEGLQAADGTIYSVQPVRSQEDVFLETTVGMTTAKMGIGMLPGRKLINFYINDFEYYDGDEPGLLELRLIADRQPVGHFDIEDFKKQAYELIKSKQYKKIHLVAVRPSQSIYAAVVPLRPWAFTQLSPVDEAPKSESSDTFEASKNHVSNRFYSITFNKDGTFNAANAITGRRYERLHAFEDFGDRGDVYTFGRVEP</sequence>
<name>X0XRU2_9ZZZZ</name>
<reference evidence="1" key="1">
    <citation type="journal article" date="2014" name="Front. Microbiol.">
        <title>High frequency of phylogenetically diverse reductive dehalogenase-homologous genes in deep subseafloor sedimentary metagenomes.</title>
        <authorList>
            <person name="Kawai M."/>
            <person name="Futagami T."/>
            <person name="Toyoda A."/>
            <person name="Takaki Y."/>
            <person name="Nishi S."/>
            <person name="Hori S."/>
            <person name="Arai W."/>
            <person name="Tsubouchi T."/>
            <person name="Morono Y."/>
            <person name="Uchiyama I."/>
            <person name="Ito T."/>
            <person name="Fujiyama A."/>
            <person name="Inagaki F."/>
            <person name="Takami H."/>
        </authorList>
    </citation>
    <scope>NUCLEOTIDE SEQUENCE</scope>
    <source>
        <strain evidence="1">Expedition CK06-06</strain>
    </source>
</reference>
<dbReference type="Gene3D" id="2.70.98.30">
    <property type="entry name" value="Golgi alpha-mannosidase II, domain 4"/>
    <property type="match status" value="1"/>
</dbReference>
<gene>
    <name evidence="1" type="ORF">S01H1_48330</name>
</gene>
<dbReference type="EMBL" id="BARS01031035">
    <property type="protein sequence ID" value="GAG27601.1"/>
    <property type="molecule type" value="Genomic_DNA"/>
</dbReference>
<protein>
    <submittedName>
        <fullName evidence="1">Uncharacterized protein</fullName>
    </submittedName>
</protein>
<evidence type="ECO:0000313" key="1">
    <source>
        <dbReference type="EMBL" id="GAG27601.1"/>
    </source>
</evidence>